<sequence length="144" mass="16077">MHKLSPFLEKPWLPILAGFLLFGASAVGGVGFELHITTIWFDKLLHFLGGMVVTWFVLTAIPHLRTTLAILAVVLVVGLLWEMAEWWGSFGNTSAFPLYAKYMGIGTHLDTIFDLLFDLLGGAVLLARVKLKTLFTLAREKLQY</sequence>
<keyword evidence="1" id="KW-0812">Transmembrane</keyword>
<keyword evidence="1" id="KW-1133">Transmembrane helix</keyword>
<comment type="caution">
    <text evidence="2">The sequence shown here is derived from an EMBL/GenBank/DDBJ whole genome shotgun (WGS) entry which is preliminary data.</text>
</comment>
<feature type="transmembrane region" description="Helical" evidence="1">
    <location>
        <begin position="44"/>
        <end position="61"/>
    </location>
</feature>
<evidence type="ECO:0000313" key="3">
    <source>
        <dbReference type="Proteomes" id="UP000228767"/>
    </source>
</evidence>
<gene>
    <name evidence="2" type="ORF">COV10_01260</name>
</gene>
<keyword evidence="1" id="KW-0472">Membrane</keyword>
<feature type="transmembrane region" description="Helical" evidence="1">
    <location>
        <begin position="108"/>
        <end position="129"/>
    </location>
</feature>
<name>A0A2H0RGJ1_9BACT</name>
<protein>
    <recommendedName>
        <fullName evidence="4">DUF2238 domain-containing protein</fullName>
    </recommendedName>
</protein>
<evidence type="ECO:0000313" key="2">
    <source>
        <dbReference type="EMBL" id="PIR45134.1"/>
    </source>
</evidence>
<feature type="transmembrane region" description="Helical" evidence="1">
    <location>
        <begin position="68"/>
        <end position="88"/>
    </location>
</feature>
<dbReference type="InterPro" id="IPR014509">
    <property type="entry name" value="YjdF-like"/>
</dbReference>
<feature type="transmembrane region" description="Helical" evidence="1">
    <location>
        <begin position="12"/>
        <end position="32"/>
    </location>
</feature>
<accession>A0A2H0RGJ1</accession>
<evidence type="ECO:0000256" key="1">
    <source>
        <dbReference type="SAM" id="Phobius"/>
    </source>
</evidence>
<organism evidence="2 3">
    <name type="scientific">Candidatus Vogelbacteria bacterium CG10_big_fil_rev_8_21_14_0_10_51_16</name>
    <dbReference type="NCBI Taxonomy" id="1975045"/>
    <lineage>
        <taxon>Bacteria</taxon>
        <taxon>Candidatus Vogeliibacteriota</taxon>
    </lineage>
</organism>
<proteinExistence type="predicted"/>
<dbReference type="Pfam" id="PF09997">
    <property type="entry name" value="DUF2238"/>
    <property type="match status" value="1"/>
</dbReference>
<reference evidence="2 3" key="1">
    <citation type="submission" date="2017-09" db="EMBL/GenBank/DDBJ databases">
        <title>Depth-based differentiation of microbial function through sediment-hosted aquifers and enrichment of novel symbionts in the deep terrestrial subsurface.</title>
        <authorList>
            <person name="Probst A.J."/>
            <person name="Ladd B."/>
            <person name="Jarett J.K."/>
            <person name="Geller-Mcgrath D.E."/>
            <person name="Sieber C.M."/>
            <person name="Emerson J.B."/>
            <person name="Anantharaman K."/>
            <person name="Thomas B.C."/>
            <person name="Malmstrom R."/>
            <person name="Stieglmeier M."/>
            <person name="Klingl A."/>
            <person name="Woyke T."/>
            <person name="Ryan C.M."/>
            <person name="Banfield J.F."/>
        </authorList>
    </citation>
    <scope>NUCLEOTIDE SEQUENCE [LARGE SCALE GENOMIC DNA]</scope>
    <source>
        <strain evidence="2">CG10_big_fil_rev_8_21_14_0_10_51_16</strain>
    </source>
</reference>
<dbReference type="Proteomes" id="UP000228767">
    <property type="component" value="Unassembled WGS sequence"/>
</dbReference>
<dbReference type="EMBL" id="PCYI01000006">
    <property type="protein sequence ID" value="PIR45134.1"/>
    <property type="molecule type" value="Genomic_DNA"/>
</dbReference>
<evidence type="ECO:0008006" key="4">
    <source>
        <dbReference type="Google" id="ProtNLM"/>
    </source>
</evidence>
<dbReference type="AlphaFoldDB" id="A0A2H0RGJ1"/>